<dbReference type="RefSeq" id="WP_157423768.1">
    <property type="nucleotide sequence ID" value="NZ_BAAANI010000008.1"/>
</dbReference>
<comment type="caution">
    <text evidence="1">The sequence shown here is derived from an EMBL/GenBank/DDBJ whole genome shotgun (WGS) entry which is preliminary data.</text>
</comment>
<dbReference type="EMBL" id="JBHMBL010000001">
    <property type="protein sequence ID" value="MFB9640808.1"/>
    <property type="molecule type" value="Genomic_DNA"/>
</dbReference>
<dbReference type="Proteomes" id="UP001589667">
    <property type="component" value="Unassembled WGS sequence"/>
</dbReference>
<proteinExistence type="predicted"/>
<organism evidence="1 2">
    <name type="scientific">Agromyces lapidis</name>
    <dbReference type="NCBI Taxonomy" id="279574"/>
    <lineage>
        <taxon>Bacteria</taxon>
        <taxon>Bacillati</taxon>
        <taxon>Actinomycetota</taxon>
        <taxon>Actinomycetes</taxon>
        <taxon>Micrococcales</taxon>
        <taxon>Microbacteriaceae</taxon>
        <taxon>Agromyces</taxon>
    </lineage>
</organism>
<accession>A0ABV5SKF3</accession>
<protein>
    <recommendedName>
        <fullName evidence="3">Transcriptional regulator, AbiEi antitoxin, Type IV TA system</fullName>
    </recommendedName>
</protein>
<reference evidence="1 2" key="1">
    <citation type="submission" date="2024-09" db="EMBL/GenBank/DDBJ databases">
        <authorList>
            <person name="Sun Q."/>
            <person name="Mori K."/>
        </authorList>
    </citation>
    <scope>NUCLEOTIDE SEQUENCE [LARGE SCALE GENOMIC DNA]</scope>
    <source>
        <strain evidence="1 2">JCM 14321</strain>
    </source>
</reference>
<sequence length="254" mass="28255">MLSHESAALLWGLPRLGRWPEPVEVADARGTRPRSRNGVVWRRTPFDPAEVVELDGYLVTGLAQTLVDIACTRSFLNAVVALDAAVAPVLRADGDRRMPGVDPMALAARVRDSGRRSGARSADRAIAFADARSESVGESLSRGQMHLLGFPSPLLQVEFGRSDGRIDRVDFDWPEYGIFGEFDGDLKYLDPAFRGRRTIEEVILDEKKRADAICRRHRRRSIRWDWPIARSRALLRSTLLESGLPQVSGELPAS</sequence>
<evidence type="ECO:0000313" key="1">
    <source>
        <dbReference type="EMBL" id="MFB9640808.1"/>
    </source>
</evidence>
<gene>
    <name evidence="1" type="ORF">ACFFQV_00775</name>
</gene>
<keyword evidence="2" id="KW-1185">Reference proteome</keyword>
<evidence type="ECO:0000313" key="2">
    <source>
        <dbReference type="Proteomes" id="UP001589667"/>
    </source>
</evidence>
<name>A0ABV5SKF3_9MICO</name>
<evidence type="ECO:0008006" key="3">
    <source>
        <dbReference type="Google" id="ProtNLM"/>
    </source>
</evidence>